<evidence type="ECO:0000313" key="1">
    <source>
        <dbReference type="EMBL" id="GLP94980.1"/>
    </source>
</evidence>
<dbReference type="Proteomes" id="UP001161422">
    <property type="component" value="Unassembled WGS sequence"/>
</dbReference>
<gene>
    <name evidence="1" type="ORF">GCM10007895_02860</name>
</gene>
<dbReference type="EMBL" id="BSNC01000001">
    <property type="protein sequence ID" value="GLP94980.1"/>
    <property type="molecule type" value="Genomic_DNA"/>
</dbReference>
<protein>
    <submittedName>
        <fullName evidence="1">Uncharacterized protein</fullName>
    </submittedName>
</protein>
<reference evidence="1" key="2">
    <citation type="submission" date="2023-01" db="EMBL/GenBank/DDBJ databases">
        <title>Draft genome sequence of Paraferrimonas sedimenticola strain NBRC 101628.</title>
        <authorList>
            <person name="Sun Q."/>
            <person name="Mori K."/>
        </authorList>
    </citation>
    <scope>NUCLEOTIDE SEQUENCE</scope>
    <source>
        <strain evidence="1">NBRC 101628</strain>
    </source>
</reference>
<sequence>MQSLLEHLEQTNVWLERNFLNQDLPEEPEAYLLELQKHLAVRSNCLNELVSQGILDEQLAEHMAFNKALSEWAVKQKMASAAALHRLKKGANTQKAYQAVANAR</sequence>
<dbReference type="AlphaFoldDB" id="A0AA37RS09"/>
<reference evidence="1" key="1">
    <citation type="journal article" date="2014" name="Int. J. Syst. Evol. Microbiol.">
        <title>Complete genome sequence of Corynebacterium casei LMG S-19264T (=DSM 44701T), isolated from a smear-ripened cheese.</title>
        <authorList>
            <consortium name="US DOE Joint Genome Institute (JGI-PGF)"/>
            <person name="Walter F."/>
            <person name="Albersmeier A."/>
            <person name="Kalinowski J."/>
            <person name="Ruckert C."/>
        </authorList>
    </citation>
    <scope>NUCLEOTIDE SEQUENCE</scope>
    <source>
        <strain evidence="1">NBRC 101628</strain>
    </source>
</reference>
<dbReference type="RefSeq" id="WP_095505981.1">
    <property type="nucleotide sequence ID" value="NZ_BSNC01000001.1"/>
</dbReference>
<proteinExistence type="predicted"/>
<keyword evidence="2" id="KW-1185">Reference proteome</keyword>
<comment type="caution">
    <text evidence="1">The sequence shown here is derived from an EMBL/GenBank/DDBJ whole genome shotgun (WGS) entry which is preliminary data.</text>
</comment>
<accession>A0AA37RS09</accession>
<organism evidence="1 2">
    <name type="scientific">Paraferrimonas sedimenticola</name>
    <dbReference type="NCBI Taxonomy" id="375674"/>
    <lineage>
        <taxon>Bacteria</taxon>
        <taxon>Pseudomonadati</taxon>
        <taxon>Pseudomonadota</taxon>
        <taxon>Gammaproteobacteria</taxon>
        <taxon>Alteromonadales</taxon>
        <taxon>Ferrimonadaceae</taxon>
        <taxon>Paraferrimonas</taxon>
    </lineage>
</organism>
<evidence type="ECO:0000313" key="2">
    <source>
        <dbReference type="Proteomes" id="UP001161422"/>
    </source>
</evidence>
<name>A0AA37RS09_9GAMM</name>